<dbReference type="InterPro" id="IPR027417">
    <property type="entry name" value="P-loop_NTPase"/>
</dbReference>
<organism evidence="4 5">
    <name type="scientific">Streptomyces mangrovisoli</name>
    <dbReference type="NCBI Taxonomy" id="1428628"/>
    <lineage>
        <taxon>Bacteria</taxon>
        <taxon>Bacillati</taxon>
        <taxon>Actinomycetota</taxon>
        <taxon>Actinomycetes</taxon>
        <taxon>Kitasatosporales</taxon>
        <taxon>Streptomycetaceae</taxon>
        <taxon>Streptomyces</taxon>
    </lineage>
</organism>
<proteinExistence type="predicted"/>
<reference evidence="4" key="1">
    <citation type="submission" date="2016-10" db="EMBL/GenBank/DDBJ databases">
        <title>Genome sequence of Streptomyces mangrovisoli MUSC 149.</title>
        <authorList>
            <person name="Lee L.-H."/>
            <person name="Ser H.-L."/>
        </authorList>
    </citation>
    <scope>NUCLEOTIDE SEQUENCE [LARGE SCALE GENOMIC DNA]</scope>
    <source>
        <strain evidence="4">MUSC 149</strain>
    </source>
</reference>
<dbReference type="Proteomes" id="UP000034196">
    <property type="component" value="Unassembled WGS sequence"/>
</dbReference>
<sequence length="379" mass="40558">MSSSVARPLPWTTVSSSSPAAEQIADAAPLSLCAREPYVPADRLVAEMVPPPRFDSVRFATYIPDPNQPSQTEAVGILDGFAGGLGGAHAVGGGRRGLFGLGRPKAPKTPAGPRGVYLDGGYGVGKTHLLASLWHATPAEPALKAFGTFVELTNLVGALGFQQTVQTLSGHRLLCIDEFELDDPGDTVLVSSLLRKLVDAGVALAATSNTLPGKLGEGRFAAVDFLREIQGLSAHFRTLRIDGEDYRHRGLPEAPAPYSDEEVTKAAYATSGASLDDFPHLLEHLAKVHPSRYGALTDDLRAVCLTDVRPVPDQSTALRLVVLADRLYDREVPVLASGLPFDRLFSEEMLNGGYRKKYFRAISRLTALARDAKDLVATH</sequence>
<protein>
    <submittedName>
        <fullName evidence="4">Cell division protein ZapE</fullName>
    </submittedName>
</protein>
<evidence type="ECO:0000313" key="4">
    <source>
        <dbReference type="EMBL" id="OIJ65048.1"/>
    </source>
</evidence>
<dbReference type="PANTHER" id="PTHR12169:SF6">
    <property type="entry name" value="AFG1-LIKE ATPASE"/>
    <property type="match status" value="1"/>
</dbReference>
<dbReference type="Pfam" id="PF03969">
    <property type="entry name" value="AFG1_ATPase"/>
    <property type="match status" value="1"/>
</dbReference>
<accession>A0A1J4NRW3</accession>
<dbReference type="Gene3D" id="3.40.50.300">
    <property type="entry name" value="P-loop containing nucleotide triphosphate hydrolases"/>
    <property type="match status" value="1"/>
</dbReference>
<dbReference type="RefSeq" id="WP_046591978.1">
    <property type="nucleotide sequence ID" value="NZ_LAVA02000065.1"/>
</dbReference>
<gene>
    <name evidence="4" type="ORF">WN71_025590</name>
</gene>
<dbReference type="PANTHER" id="PTHR12169">
    <property type="entry name" value="ATPASE N2B"/>
    <property type="match status" value="1"/>
</dbReference>
<feature type="region of interest" description="Disordered" evidence="3">
    <location>
        <begin position="1"/>
        <end position="20"/>
    </location>
</feature>
<dbReference type="GO" id="GO:0051301">
    <property type="term" value="P:cell division"/>
    <property type="evidence" value="ECO:0007669"/>
    <property type="project" value="UniProtKB-KW"/>
</dbReference>
<dbReference type="GO" id="GO:0016887">
    <property type="term" value="F:ATP hydrolysis activity"/>
    <property type="evidence" value="ECO:0007669"/>
    <property type="project" value="InterPro"/>
</dbReference>
<keyword evidence="1" id="KW-0547">Nucleotide-binding</keyword>
<dbReference type="STRING" id="1428628.WN71_025590"/>
<dbReference type="InterPro" id="IPR005654">
    <property type="entry name" value="ATPase_AFG1-like"/>
</dbReference>
<dbReference type="AlphaFoldDB" id="A0A1J4NRW3"/>
<evidence type="ECO:0000256" key="3">
    <source>
        <dbReference type="SAM" id="MobiDB-lite"/>
    </source>
</evidence>
<evidence type="ECO:0000256" key="2">
    <source>
        <dbReference type="ARBA" id="ARBA00022840"/>
    </source>
</evidence>
<comment type="caution">
    <text evidence="4">The sequence shown here is derived from an EMBL/GenBank/DDBJ whole genome shotgun (WGS) entry which is preliminary data.</text>
</comment>
<dbReference type="NCBIfam" id="NF040713">
    <property type="entry name" value="ZapE"/>
    <property type="match status" value="1"/>
</dbReference>
<keyword evidence="4" id="KW-0132">Cell division</keyword>
<dbReference type="GO" id="GO:0005737">
    <property type="term" value="C:cytoplasm"/>
    <property type="evidence" value="ECO:0007669"/>
    <property type="project" value="TreeGrafter"/>
</dbReference>
<keyword evidence="2" id="KW-0067">ATP-binding</keyword>
<dbReference type="SUPFAM" id="SSF52540">
    <property type="entry name" value="P-loop containing nucleoside triphosphate hydrolases"/>
    <property type="match status" value="1"/>
</dbReference>
<dbReference type="OrthoDB" id="9774491at2"/>
<dbReference type="EMBL" id="LAVA02000065">
    <property type="protein sequence ID" value="OIJ65048.1"/>
    <property type="molecule type" value="Genomic_DNA"/>
</dbReference>
<name>A0A1J4NRW3_9ACTN</name>
<keyword evidence="4" id="KW-0131">Cell cycle</keyword>
<evidence type="ECO:0000256" key="1">
    <source>
        <dbReference type="ARBA" id="ARBA00022741"/>
    </source>
</evidence>
<keyword evidence="5" id="KW-1185">Reference proteome</keyword>
<evidence type="ECO:0000313" key="5">
    <source>
        <dbReference type="Proteomes" id="UP000034196"/>
    </source>
</evidence>
<dbReference type="GO" id="GO:0005524">
    <property type="term" value="F:ATP binding"/>
    <property type="evidence" value="ECO:0007669"/>
    <property type="project" value="UniProtKB-KW"/>
</dbReference>